<feature type="non-terminal residue" evidence="12">
    <location>
        <position position="354"/>
    </location>
</feature>
<dbReference type="PANTHER" id="PTHR11547:SF38">
    <property type="entry name" value="ARGININE KINASE 1-RELATED"/>
    <property type="match status" value="1"/>
</dbReference>
<comment type="similarity">
    <text evidence="1 7 9">Belongs to the ATP:guanido phosphotransferase family.</text>
</comment>
<keyword evidence="5 8" id="KW-0418">Kinase</keyword>
<dbReference type="PROSITE" id="PS51510">
    <property type="entry name" value="PHOSPHAGEN_KINASE_C"/>
    <property type="match status" value="1"/>
</dbReference>
<dbReference type="SUPFAM" id="SSF48034">
    <property type="entry name" value="Guanido kinase N-terminal domain"/>
    <property type="match status" value="1"/>
</dbReference>
<dbReference type="EMBL" id="CAXKWB010092543">
    <property type="protein sequence ID" value="CAL4217150.1"/>
    <property type="molecule type" value="Genomic_DNA"/>
</dbReference>
<dbReference type="PROSITE" id="PS00112">
    <property type="entry name" value="PHOSPHAGEN_KINASE"/>
    <property type="match status" value="1"/>
</dbReference>
<evidence type="ECO:0000256" key="2">
    <source>
        <dbReference type="ARBA" id="ARBA00012230"/>
    </source>
</evidence>
<dbReference type="SUPFAM" id="SSF55931">
    <property type="entry name" value="Glutamine synthetase/guanido kinase"/>
    <property type="match status" value="1"/>
</dbReference>
<feature type="binding site" evidence="8">
    <location>
        <begin position="114"/>
        <end position="118"/>
    </location>
    <ligand>
        <name>ATP</name>
        <dbReference type="ChEBI" id="CHEBI:30616"/>
    </ligand>
</feature>
<gene>
    <name evidence="12" type="ORF">MNOR_LOCUS38806</name>
</gene>
<feature type="binding site" evidence="8">
    <location>
        <begin position="308"/>
        <end position="313"/>
    </location>
    <ligand>
        <name>ATP</name>
        <dbReference type="ChEBI" id="CHEBI:30616"/>
    </ligand>
</feature>
<dbReference type="InterPro" id="IPR022415">
    <property type="entry name" value="ATP-guanido_PTrfase_AS"/>
</dbReference>
<dbReference type="GO" id="GO:0004054">
    <property type="term" value="F:arginine kinase activity"/>
    <property type="evidence" value="ECO:0007669"/>
    <property type="project" value="UniProtKB-EC"/>
</dbReference>
<keyword evidence="6 8" id="KW-0067">ATP-binding</keyword>
<evidence type="ECO:0000259" key="11">
    <source>
        <dbReference type="PROSITE" id="PS51510"/>
    </source>
</evidence>
<dbReference type="InterPro" id="IPR014746">
    <property type="entry name" value="Gln_synth/guanido_kin_cat_dom"/>
</dbReference>
<dbReference type="Gene3D" id="3.30.590.10">
    <property type="entry name" value="Glutamine synthetase/guanido kinase, catalytic domain"/>
    <property type="match status" value="1"/>
</dbReference>
<evidence type="ECO:0000259" key="10">
    <source>
        <dbReference type="PROSITE" id="PS51509"/>
    </source>
</evidence>
<feature type="binding site" evidence="8">
    <location>
        <begin position="278"/>
        <end position="282"/>
    </location>
    <ligand>
        <name>ATP</name>
        <dbReference type="ChEBI" id="CHEBI:30616"/>
    </ligand>
</feature>
<keyword evidence="13" id="KW-1185">Reference proteome</keyword>
<dbReference type="InterPro" id="IPR036802">
    <property type="entry name" value="ATP-guanido_PTrfase_N_sf"/>
</dbReference>
<evidence type="ECO:0000256" key="3">
    <source>
        <dbReference type="ARBA" id="ARBA00022679"/>
    </source>
</evidence>
<sequence length="354" mass="40211">MPEKENICQPFPLIKSKQSLVAKHLTSEIWNKLCQHATAKTGFTLDRAIACSVEFDNQHCGIYAGDHDSYTDFAEVFDPIIQEYHGFDPQATHTTDMNIETIQGHIEQDVPVHYIRICVGRTIDDFGLPPGMSKEELIEIERLMKNAFKKMRGDLAGIYHSLRNMDEKIQHQLMDDHFLFMAGDPNHKVGGMERDWPDGRGIFYNATKSFLVWVNQEDHIRARSMEMGGDIKSVFSRLINGVNAIGESVTDDCSKGFCWNPKYGFIRSCPTNLGTGMNASVQLDLPGWTKEGIDALRARCSQLCVQPRGIRTGKTFKISNMHRLGYTEVQIIQCMIDAINTLYREDVEFQKKHG</sequence>
<comment type="caution">
    <text evidence="12">The sequence shown here is derived from an EMBL/GenBank/DDBJ whole genome shotgun (WGS) entry which is preliminary data.</text>
</comment>
<protein>
    <recommendedName>
        <fullName evidence="2">arginine kinase</fullName>
        <ecNumber evidence="2">2.7.3.3</ecNumber>
    </recommendedName>
</protein>
<dbReference type="GO" id="GO:0046314">
    <property type="term" value="P:phosphocreatine biosynthetic process"/>
    <property type="evidence" value="ECO:0007669"/>
    <property type="project" value="InterPro"/>
</dbReference>
<dbReference type="GO" id="GO:0005615">
    <property type="term" value="C:extracellular space"/>
    <property type="evidence" value="ECO:0007669"/>
    <property type="project" value="TreeGrafter"/>
</dbReference>
<dbReference type="CDD" id="cd07931">
    <property type="entry name" value="eukaryotic_phosphagen_kinases"/>
    <property type="match status" value="1"/>
</dbReference>
<dbReference type="InterPro" id="IPR022413">
    <property type="entry name" value="ATP-guanido_PTrfase_N"/>
</dbReference>
<organism evidence="12 13">
    <name type="scientific">Meganyctiphanes norvegica</name>
    <name type="common">Northern krill</name>
    <name type="synonym">Thysanopoda norvegica</name>
    <dbReference type="NCBI Taxonomy" id="48144"/>
    <lineage>
        <taxon>Eukaryota</taxon>
        <taxon>Metazoa</taxon>
        <taxon>Ecdysozoa</taxon>
        <taxon>Arthropoda</taxon>
        <taxon>Crustacea</taxon>
        <taxon>Multicrustacea</taxon>
        <taxon>Malacostraca</taxon>
        <taxon>Eumalacostraca</taxon>
        <taxon>Eucarida</taxon>
        <taxon>Euphausiacea</taxon>
        <taxon>Euphausiidae</taxon>
        <taxon>Meganyctiphanes</taxon>
    </lineage>
</organism>
<evidence type="ECO:0000256" key="4">
    <source>
        <dbReference type="ARBA" id="ARBA00022741"/>
    </source>
</evidence>
<dbReference type="GO" id="GO:0004111">
    <property type="term" value="F:creatine kinase activity"/>
    <property type="evidence" value="ECO:0007669"/>
    <property type="project" value="InterPro"/>
</dbReference>
<feature type="binding site" evidence="8">
    <location>
        <position position="177"/>
    </location>
    <ligand>
        <name>ATP</name>
        <dbReference type="ChEBI" id="CHEBI:30616"/>
    </ligand>
</feature>
<name>A0AAV2SP48_MEGNR</name>
<feature type="binding site" evidence="8">
    <location>
        <position position="221"/>
    </location>
    <ligand>
        <name>ATP</name>
        <dbReference type="ChEBI" id="CHEBI:30616"/>
    </ligand>
</feature>
<dbReference type="Proteomes" id="UP001497623">
    <property type="component" value="Unassembled WGS sequence"/>
</dbReference>
<dbReference type="InterPro" id="IPR000749">
    <property type="entry name" value="ATP-guanido_PTrfase"/>
</dbReference>
<feature type="domain" description="Phosphagen kinase C-terminal" evidence="11">
    <location>
        <begin position="111"/>
        <end position="349"/>
    </location>
</feature>
<evidence type="ECO:0000256" key="7">
    <source>
        <dbReference type="PROSITE-ProRule" id="PRU00842"/>
    </source>
</evidence>
<dbReference type="AlphaFoldDB" id="A0AAV2SP48"/>
<feature type="domain" description="Phosphagen kinase N-terminal" evidence="10">
    <location>
        <begin position="3"/>
        <end position="86"/>
    </location>
</feature>
<evidence type="ECO:0000313" key="12">
    <source>
        <dbReference type="EMBL" id="CAL4217150.1"/>
    </source>
</evidence>
<evidence type="ECO:0000256" key="8">
    <source>
        <dbReference type="PROSITE-ProRule" id="PRU00843"/>
    </source>
</evidence>
<dbReference type="PANTHER" id="PTHR11547">
    <property type="entry name" value="ARGININE OR CREATINE KINASE"/>
    <property type="match status" value="1"/>
</dbReference>
<evidence type="ECO:0000256" key="5">
    <source>
        <dbReference type="ARBA" id="ARBA00022777"/>
    </source>
</evidence>
<accession>A0AAV2SP48</accession>
<evidence type="ECO:0000256" key="6">
    <source>
        <dbReference type="ARBA" id="ARBA00022840"/>
    </source>
</evidence>
<evidence type="ECO:0000313" key="13">
    <source>
        <dbReference type="Proteomes" id="UP001497623"/>
    </source>
</evidence>
<keyword evidence="3 8" id="KW-0808">Transferase</keyword>
<reference evidence="12 13" key="1">
    <citation type="submission" date="2024-05" db="EMBL/GenBank/DDBJ databases">
        <authorList>
            <person name="Wallberg A."/>
        </authorList>
    </citation>
    <scope>NUCLEOTIDE SEQUENCE [LARGE SCALE GENOMIC DNA]</scope>
</reference>
<dbReference type="InterPro" id="IPR022414">
    <property type="entry name" value="ATP-guanido_PTrfase_cat"/>
</dbReference>
<dbReference type="Pfam" id="PF02807">
    <property type="entry name" value="ATP-gua_PtransN"/>
    <property type="match status" value="1"/>
</dbReference>
<dbReference type="PROSITE" id="PS51509">
    <property type="entry name" value="PHOSPHAGEN_KINASE_N"/>
    <property type="match status" value="1"/>
</dbReference>
<evidence type="ECO:0000256" key="9">
    <source>
        <dbReference type="RuleBase" id="RU000505"/>
    </source>
</evidence>
<dbReference type="Gene3D" id="1.10.135.10">
    <property type="entry name" value="ATP:guanido phosphotransferase, N-terminal domain"/>
    <property type="match status" value="1"/>
</dbReference>
<keyword evidence="4 8" id="KW-0547">Nucleotide-binding</keyword>
<dbReference type="EC" id="2.7.3.3" evidence="2"/>
<dbReference type="GO" id="GO:0005524">
    <property type="term" value="F:ATP binding"/>
    <property type="evidence" value="ECO:0007669"/>
    <property type="project" value="UniProtKB-UniRule"/>
</dbReference>
<evidence type="ECO:0000256" key="1">
    <source>
        <dbReference type="ARBA" id="ARBA00006798"/>
    </source>
</evidence>
<proteinExistence type="inferred from homology"/>
<dbReference type="Pfam" id="PF00217">
    <property type="entry name" value="ATP-gua_Ptrans"/>
    <property type="match status" value="1"/>
</dbReference>